<sequence length="181" mass="20510">MSVSCVRRFKKRHPELHFKSPKVQEATLVAAETDIQHIDNCFKEFDALMNTMGIQKCDVCSFDQTPLQIGWNNVFQKLCDDGWLRLRGGVAVKAKREKVAAMASQAADRRGITSGTEKKSLENRRRLWIGADEGRWDFQHRIWGRHVLEAIPETADYLAGLDKAAALRGQLDGITEDVLSR</sequence>
<organism evidence="1 2">
    <name type="scientific">Fusarium ambrosium</name>
    <dbReference type="NCBI Taxonomy" id="131363"/>
    <lineage>
        <taxon>Eukaryota</taxon>
        <taxon>Fungi</taxon>
        <taxon>Dikarya</taxon>
        <taxon>Ascomycota</taxon>
        <taxon>Pezizomycotina</taxon>
        <taxon>Sordariomycetes</taxon>
        <taxon>Hypocreomycetidae</taxon>
        <taxon>Hypocreales</taxon>
        <taxon>Nectriaceae</taxon>
        <taxon>Fusarium</taxon>
        <taxon>Fusarium solani species complex</taxon>
    </lineage>
</organism>
<evidence type="ECO:0000313" key="1">
    <source>
        <dbReference type="EMBL" id="RSL95856.1"/>
    </source>
</evidence>
<accession>A0A428T1P9</accession>
<protein>
    <submittedName>
        <fullName evidence="1">Uncharacterized protein</fullName>
    </submittedName>
</protein>
<dbReference type="EMBL" id="NIZV01000288">
    <property type="protein sequence ID" value="RSL95856.1"/>
    <property type="molecule type" value="Genomic_DNA"/>
</dbReference>
<evidence type="ECO:0000313" key="2">
    <source>
        <dbReference type="Proteomes" id="UP000288429"/>
    </source>
</evidence>
<dbReference type="AlphaFoldDB" id="A0A428T1P9"/>
<proteinExistence type="predicted"/>
<dbReference type="Proteomes" id="UP000288429">
    <property type="component" value="Unassembled WGS sequence"/>
</dbReference>
<gene>
    <name evidence="1" type="ORF">CDV31_013711</name>
</gene>
<name>A0A428T1P9_9HYPO</name>
<keyword evidence="2" id="KW-1185">Reference proteome</keyword>
<reference evidence="1 2" key="1">
    <citation type="submission" date="2017-06" db="EMBL/GenBank/DDBJ databases">
        <title>Cmopartive genomic analysis of Ambrosia Fusariam Clade fungi.</title>
        <authorList>
            <person name="Stajich J.E."/>
            <person name="Carrillo J."/>
            <person name="Kijimoto T."/>
            <person name="Eskalen A."/>
            <person name="O'Donnell K."/>
            <person name="Kasson M."/>
        </authorList>
    </citation>
    <scope>NUCLEOTIDE SEQUENCE [LARGE SCALE GENOMIC DNA]</scope>
    <source>
        <strain evidence="1 2">NRRL 20438</strain>
    </source>
</reference>
<comment type="caution">
    <text evidence="1">The sequence shown here is derived from an EMBL/GenBank/DDBJ whole genome shotgun (WGS) entry which is preliminary data.</text>
</comment>